<comment type="caution">
    <text evidence="3">The sequence shown here is derived from an EMBL/GenBank/DDBJ whole genome shotgun (WGS) entry which is preliminary data.</text>
</comment>
<feature type="compositionally biased region" description="Polar residues" evidence="1">
    <location>
        <begin position="259"/>
        <end position="276"/>
    </location>
</feature>
<keyword evidence="4" id="KW-1185">Reference proteome</keyword>
<evidence type="ECO:0000256" key="1">
    <source>
        <dbReference type="SAM" id="MobiDB-lite"/>
    </source>
</evidence>
<dbReference type="AlphaFoldDB" id="A0AAD9SLM3"/>
<sequence>MGWLFKWMVQGDGRRPRLTSNDSHEKSPLLDLRDSRGNQRGNGNFRNRPNGGRRGDKANEQGGDGGNGDGGKNNNNDNGNKDKEIVRLFEINAATFFVHYDYSLCSASNNNYNIFSTHLRCHNDRDFNNDTNTNDRQYFSHKFYYLHYSSHPNVLLLDLHGRHLVHLPDTNGNNFNCRIDCNFSTEQYGIARRRPLHWGQSWHSKWVSQPCAVPLTNPILTSYVVAALSTFALILGGLYLYWRRTPPKDRSRSIFPTGRPTSMRSSTSNTQDSLTQGAADMAQTGSGTAQRNGGEPVDTSSWRTWHPWRPRSTQSDVAAAVADLLEPPAPEFLKVPQEARTTQATWETSSEPESPAADRLSAPGLATYLSPAPGRPRRIPEAAGSARV</sequence>
<gene>
    <name evidence="3" type="ORF">N8I77_004727</name>
</gene>
<dbReference type="Proteomes" id="UP001265746">
    <property type="component" value="Unassembled WGS sequence"/>
</dbReference>
<dbReference type="EMBL" id="JAUJFL010000002">
    <property type="protein sequence ID" value="KAK2611387.1"/>
    <property type="molecule type" value="Genomic_DNA"/>
</dbReference>
<feature type="region of interest" description="Disordered" evidence="1">
    <location>
        <begin position="14"/>
        <end position="79"/>
    </location>
</feature>
<accession>A0AAD9SLM3</accession>
<feature type="region of interest" description="Disordered" evidence="1">
    <location>
        <begin position="251"/>
        <end position="313"/>
    </location>
</feature>
<proteinExistence type="predicted"/>
<protein>
    <submittedName>
        <fullName evidence="3">Uncharacterized protein</fullName>
    </submittedName>
</protein>
<reference evidence="3" key="1">
    <citation type="submission" date="2023-06" db="EMBL/GenBank/DDBJ databases">
        <authorList>
            <person name="Noh H."/>
        </authorList>
    </citation>
    <scope>NUCLEOTIDE SEQUENCE</scope>
    <source>
        <strain evidence="3">DUCC20226</strain>
    </source>
</reference>
<keyword evidence="2" id="KW-0812">Transmembrane</keyword>
<keyword evidence="2" id="KW-0472">Membrane</keyword>
<keyword evidence="2" id="KW-1133">Transmembrane helix</keyword>
<feature type="compositionally biased region" description="Low complexity" evidence="1">
    <location>
        <begin position="38"/>
        <end position="50"/>
    </location>
</feature>
<evidence type="ECO:0000313" key="4">
    <source>
        <dbReference type="Proteomes" id="UP001265746"/>
    </source>
</evidence>
<name>A0AAD9SLM3_PHOAM</name>
<evidence type="ECO:0000313" key="3">
    <source>
        <dbReference type="EMBL" id="KAK2611387.1"/>
    </source>
</evidence>
<feature type="compositionally biased region" description="Polar residues" evidence="1">
    <location>
        <begin position="339"/>
        <end position="352"/>
    </location>
</feature>
<feature type="transmembrane region" description="Helical" evidence="2">
    <location>
        <begin position="220"/>
        <end position="242"/>
    </location>
</feature>
<feature type="compositionally biased region" description="Gly residues" evidence="1">
    <location>
        <begin position="62"/>
        <end position="71"/>
    </location>
</feature>
<feature type="compositionally biased region" description="Basic and acidic residues" evidence="1">
    <location>
        <begin position="22"/>
        <end position="37"/>
    </location>
</feature>
<evidence type="ECO:0000256" key="2">
    <source>
        <dbReference type="SAM" id="Phobius"/>
    </source>
</evidence>
<organism evidence="3 4">
    <name type="scientific">Phomopsis amygdali</name>
    <name type="common">Fusicoccum amygdali</name>
    <dbReference type="NCBI Taxonomy" id="1214568"/>
    <lineage>
        <taxon>Eukaryota</taxon>
        <taxon>Fungi</taxon>
        <taxon>Dikarya</taxon>
        <taxon>Ascomycota</taxon>
        <taxon>Pezizomycotina</taxon>
        <taxon>Sordariomycetes</taxon>
        <taxon>Sordariomycetidae</taxon>
        <taxon>Diaporthales</taxon>
        <taxon>Diaporthaceae</taxon>
        <taxon>Diaporthe</taxon>
    </lineage>
</organism>
<feature type="region of interest" description="Disordered" evidence="1">
    <location>
        <begin position="339"/>
        <end position="388"/>
    </location>
</feature>